<sequence length="302" mass="36294">MKEFENAKGYEKMSWVVCIYALSFLYLVELVYTLKRYWFVHQTDKKGMNFKKVFLITQTLFLVLRIVGLILYIESLRAFNLAEPWFLPFNTITIGLPQYVFATSFTILTVFWKELFFLSKSSVLSVIKKRKQYFVIFVLNLLMYMLLIVIYHFLILYRKTKSVQTIHTIEATFSSIRDFFIGLYFCIYGIIFVDRLKQFKQSNNKFKQTFNKIRNISIILTILFFSNSAFVQWYNYQFLSSSKNSFTIFYLIIFLIDRVIFELLLSAFMIYYISHLKSKKKRQVKNDNNYLDLYEKNLLSDD</sequence>
<keyword evidence="4 6" id="KW-1133">Transmembrane helix</keyword>
<evidence type="ECO:0000313" key="8">
    <source>
        <dbReference type="EMBL" id="KAJ3423918.1"/>
    </source>
</evidence>
<name>A0AAV7Y8V0_9EUKA</name>
<feature type="transmembrane region" description="Helical" evidence="6">
    <location>
        <begin position="12"/>
        <end position="32"/>
    </location>
</feature>
<evidence type="ECO:0000256" key="1">
    <source>
        <dbReference type="ARBA" id="ARBA00004127"/>
    </source>
</evidence>
<evidence type="ECO:0000256" key="6">
    <source>
        <dbReference type="SAM" id="Phobius"/>
    </source>
</evidence>
<dbReference type="PANTHER" id="PTHR31142:SF3">
    <property type="entry name" value="THH1_TOM1_TOM3 DOMAIN-CONTAINING PROTEIN"/>
    <property type="match status" value="1"/>
</dbReference>
<dbReference type="AlphaFoldDB" id="A0AAV7Y8V0"/>
<dbReference type="Pfam" id="PF06454">
    <property type="entry name" value="THH1_TOM1-3_dom"/>
    <property type="match status" value="1"/>
</dbReference>
<evidence type="ECO:0000256" key="2">
    <source>
        <dbReference type="ARBA" id="ARBA00006779"/>
    </source>
</evidence>
<dbReference type="InterPro" id="IPR009457">
    <property type="entry name" value="THH1/TOM1/TOM3_dom"/>
</dbReference>
<feature type="transmembrane region" description="Helical" evidence="6">
    <location>
        <begin position="133"/>
        <end position="156"/>
    </location>
</feature>
<accession>A0AAV7Y8V0</accession>
<keyword evidence="5 6" id="KW-0472">Membrane</keyword>
<dbReference type="Proteomes" id="UP001146793">
    <property type="component" value="Unassembled WGS sequence"/>
</dbReference>
<dbReference type="GO" id="GO:0012505">
    <property type="term" value="C:endomembrane system"/>
    <property type="evidence" value="ECO:0007669"/>
    <property type="project" value="UniProtKB-SubCell"/>
</dbReference>
<evidence type="ECO:0000256" key="3">
    <source>
        <dbReference type="ARBA" id="ARBA00022692"/>
    </source>
</evidence>
<dbReference type="EMBL" id="JANTQA010000075">
    <property type="protein sequence ID" value="KAJ3423918.1"/>
    <property type="molecule type" value="Genomic_DNA"/>
</dbReference>
<feature type="domain" description="THH1/TOM1/TOM3" evidence="7">
    <location>
        <begin position="5"/>
        <end position="282"/>
    </location>
</feature>
<comment type="caution">
    <text evidence="8">The sequence shown here is derived from an EMBL/GenBank/DDBJ whole genome shotgun (WGS) entry which is preliminary data.</text>
</comment>
<keyword evidence="3 6" id="KW-0812">Transmembrane</keyword>
<evidence type="ECO:0000313" key="9">
    <source>
        <dbReference type="Proteomes" id="UP001146793"/>
    </source>
</evidence>
<reference evidence="8" key="1">
    <citation type="submission" date="2022-08" db="EMBL/GenBank/DDBJ databases">
        <title>Novel sulphate-reducing endosymbionts in the free-living metamonad Anaeramoeba.</title>
        <authorList>
            <person name="Jerlstrom-Hultqvist J."/>
            <person name="Cepicka I."/>
            <person name="Gallot-Lavallee L."/>
            <person name="Salas-Leiva D."/>
            <person name="Curtis B.A."/>
            <person name="Zahonova K."/>
            <person name="Pipaliya S."/>
            <person name="Dacks J."/>
            <person name="Roger A.J."/>
        </authorList>
    </citation>
    <scope>NUCLEOTIDE SEQUENCE</scope>
    <source>
        <strain evidence="8">Busselton2</strain>
    </source>
</reference>
<feature type="transmembrane region" description="Helical" evidence="6">
    <location>
        <begin position="248"/>
        <end position="273"/>
    </location>
</feature>
<proteinExistence type="inferred from homology"/>
<feature type="transmembrane region" description="Helical" evidence="6">
    <location>
        <begin position="85"/>
        <end position="112"/>
    </location>
</feature>
<feature type="transmembrane region" description="Helical" evidence="6">
    <location>
        <begin position="216"/>
        <end position="236"/>
    </location>
</feature>
<evidence type="ECO:0000259" key="7">
    <source>
        <dbReference type="Pfam" id="PF06454"/>
    </source>
</evidence>
<comment type="subcellular location">
    <subcellularLocation>
        <location evidence="1">Endomembrane system</location>
        <topology evidence="1">Multi-pass membrane protein</topology>
    </subcellularLocation>
</comment>
<evidence type="ECO:0000256" key="4">
    <source>
        <dbReference type="ARBA" id="ARBA00022989"/>
    </source>
</evidence>
<organism evidence="8 9">
    <name type="scientific">Anaeramoeba flamelloides</name>
    <dbReference type="NCBI Taxonomy" id="1746091"/>
    <lineage>
        <taxon>Eukaryota</taxon>
        <taxon>Metamonada</taxon>
        <taxon>Anaeramoebidae</taxon>
        <taxon>Anaeramoeba</taxon>
    </lineage>
</organism>
<feature type="transmembrane region" description="Helical" evidence="6">
    <location>
        <begin position="176"/>
        <end position="196"/>
    </location>
</feature>
<dbReference type="InterPro" id="IPR040226">
    <property type="entry name" value="THH1/TOM1/TOM3"/>
</dbReference>
<dbReference type="PANTHER" id="PTHR31142">
    <property type="entry name" value="TOBAMOVIRUS MULTIPLICATION PROTEIN 1-LIKE ISOFORM X1"/>
    <property type="match status" value="1"/>
</dbReference>
<protein>
    <submittedName>
        <fullName evidence="8">Tobamovirus multiplication protein 1-like isoform x1</fullName>
    </submittedName>
</protein>
<comment type="similarity">
    <text evidence="2">Belongs to the plant tobamovirus multiplication TOM1 protein family.</text>
</comment>
<feature type="transmembrane region" description="Helical" evidence="6">
    <location>
        <begin position="53"/>
        <end position="73"/>
    </location>
</feature>
<evidence type="ECO:0000256" key="5">
    <source>
        <dbReference type="ARBA" id="ARBA00023136"/>
    </source>
</evidence>
<gene>
    <name evidence="8" type="ORF">M0812_29549</name>
</gene>